<evidence type="ECO:0000256" key="1">
    <source>
        <dbReference type="SAM" id="MobiDB-lite"/>
    </source>
</evidence>
<keyword evidence="3" id="KW-1185">Reference proteome</keyword>
<evidence type="ECO:0000313" key="3">
    <source>
        <dbReference type="Proteomes" id="UP000250321"/>
    </source>
</evidence>
<dbReference type="EMBL" id="PJQY01002393">
    <property type="protein sequence ID" value="PQP94070.1"/>
    <property type="molecule type" value="Genomic_DNA"/>
</dbReference>
<sequence>MQAASGPLISLSPSFNTYSSSDRLAQIAARVVSELTSQDHQLTHDEPDWEKTRTRRLSQLTRSSPTARSGPSTLSSTKTY</sequence>
<reference evidence="2 3" key="1">
    <citation type="submission" date="2018-02" db="EMBL/GenBank/DDBJ databases">
        <title>Draft genome of wild Prunus yedoensis var. nudiflora.</title>
        <authorList>
            <person name="Baek S."/>
            <person name="Kim J.-H."/>
            <person name="Choi K."/>
            <person name="Kim G.-B."/>
            <person name="Cho A."/>
            <person name="Jang H."/>
            <person name="Shin C.-H."/>
            <person name="Yu H.-J."/>
            <person name="Mun J.-H."/>
        </authorList>
    </citation>
    <scope>NUCLEOTIDE SEQUENCE [LARGE SCALE GENOMIC DNA]</scope>
    <source>
        <strain evidence="3">cv. Jeju island</strain>
        <tissue evidence="2">Leaf</tissue>
    </source>
</reference>
<dbReference type="OrthoDB" id="666789at2759"/>
<dbReference type="AlphaFoldDB" id="A0A314XR06"/>
<comment type="caution">
    <text evidence="2">The sequence shown here is derived from an EMBL/GenBank/DDBJ whole genome shotgun (WGS) entry which is preliminary data.</text>
</comment>
<dbReference type="Proteomes" id="UP000250321">
    <property type="component" value="Unassembled WGS sequence"/>
</dbReference>
<feature type="compositionally biased region" description="Basic and acidic residues" evidence="1">
    <location>
        <begin position="41"/>
        <end position="52"/>
    </location>
</feature>
<accession>A0A314XR06</accession>
<feature type="compositionally biased region" description="Polar residues" evidence="1">
    <location>
        <begin position="67"/>
        <end position="80"/>
    </location>
</feature>
<evidence type="ECO:0000313" key="2">
    <source>
        <dbReference type="EMBL" id="PQP94070.1"/>
    </source>
</evidence>
<name>A0A314XR06_PRUYE</name>
<organism evidence="2 3">
    <name type="scientific">Prunus yedoensis var. nudiflora</name>
    <dbReference type="NCBI Taxonomy" id="2094558"/>
    <lineage>
        <taxon>Eukaryota</taxon>
        <taxon>Viridiplantae</taxon>
        <taxon>Streptophyta</taxon>
        <taxon>Embryophyta</taxon>
        <taxon>Tracheophyta</taxon>
        <taxon>Spermatophyta</taxon>
        <taxon>Magnoliopsida</taxon>
        <taxon>eudicotyledons</taxon>
        <taxon>Gunneridae</taxon>
        <taxon>Pentapetalae</taxon>
        <taxon>rosids</taxon>
        <taxon>fabids</taxon>
        <taxon>Rosales</taxon>
        <taxon>Rosaceae</taxon>
        <taxon>Amygdaloideae</taxon>
        <taxon>Amygdaleae</taxon>
        <taxon>Prunus</taxon>
    </lineage>
</organism>
<feature type="region of interest" description="Disordered" evidence="1">
    <location>
        <begin position="35"/>
        <end position="80"/>
    </location>
</feature>
<proteinExistence type="predicted"/>
<feature type="compositionally biased region" description="Low complexity" evidence="1">
    <location>
        <begin position="57"/>
        <end position="66"/>
    </location>
</feature>
<protein>
    <submittedName>
        <fullName evidence="2">Uncharacterized protein</fullName>
    </submittedName>
</protein>
<gene>
    <name evidence="2" type="ORF">Pyn_40241</name>
</gene>